<dbReference type="OrthoDB" id="9797252at2"/>
<dbReference type="SUPFAM" id="SSF53335">
    <property type="entry name" value="S-adenosyl-L-methionine-dependent methyltransferases"/>
    <property type="match status" value="1"/>
</dbReference>
<keyword evidence="3 5" id="KW-0808">Transferase</keyword>
<dbReference type="InterPro" id="IPR013216">
    <property type="entry name" value="Methyltransf_11"/>
</dbReference>
<evidence type="ECO:0000256" key="2">
    <source>
        <dbReference type="ARBA" id="ARBA00022603"/>
    </source>
</evidence>
<reference evidence="5 6" key="1">
    <citation type="submission" date="2017-06" db="EMBL/GenBank/DDBJ databases">
        <authorList>
            <person name="Kim H.J."/>
            <person name="Triplett B.A."/>
        </authorList>
    </citation>
    <scope>NUCLEOTIDE SEQUENCE [LARGE SCALE GENOMIC DNA]</scope>
    <source>
        <strain evidence="5 6">CGMCC 4.5593</strain>
    </source>
</reference>
<keyword evidence="6" id="KW-1185">Reference proteome</keyword>
<name>A0A239PGD1_9ACTN</name>
<dbReference type="InterPro" id="IPR051052">
    <property type="entry name" value="Diverse_substrate_MTase"/>
</dbReference>
<dbReference type="InterPro" id="IPR020596">
    <property type="entry name" value="rRNA_Ade_Mease_Trfase_CS"/>
</dbReference>
<evidence type="ECO:0000313" key="5">
    <source>
        <dbReference type="EMBL" id="SNT66121.1"/>
    </source>
</evidence>
<gene>
    <name evidence="5" type="ORF">SAMN05421812_13249</name>
</gene>
<protein>
    <submittedName>
        <fullName evidence="5">Methyltransferase domain-containing protein</fullName>
    </submittedName>
</protein>
<accession>A0A239PGD1</accession>
<evidence type="ECO:0000256" key="3">
    <source>
        <dbReference type="ARBA" id="ARBA00022679"/>
    </source>
</evidence>
<dbReference type="Pfam" id="PF08241">
    <property type="entry name" value="Methyltransf_11"/>
    <property type="match status" value="1"/>
</dbReference>
<dbReference type="InterPro" id="IPR029063">
    <property type="entry name" value="SAM-dependent_MTases_sf"/>
</dbReference>
<dbReference type="PANTHER" id="PTHR44942:SF4">
    <property type="entry name" value="METHYLTRANSFERASE TYPE 11 DOMAIN-CONTAINING PROTEIN"/>
    <property type="match status" value="1"/>
</dbReference>
<dbReference type="Proteomes" id="UP000198362">
    <property type="component" value="Unassembled WGS sequence"/>
</dbReference>
<keyword evidence="2 5" id="KW-0489">Methyltransferase</keyword>
<comment type="similarity">
    <text evidence="1">Belongs to the methyltransferase superfamily.</text>
</comment>
<evidence type="ECO:0000313" key="6">
    <source>
        <dbReference type="Proteomes" id="UP000198362"/>
    </source>
</evidence>
<proteinExistence type="inferred from homology"/>
<evidence type="ECO:0000256" key="1">
    <source>
        <dbReference type="ARBA" id="ARBA00008361"/>
    </source>
</evidence>
<sequence>MDAKKRRALSFGAVAVQYDRFRPPYPRAALEWAVGAPAPRRVVDLGAGTGILTRGLIAAGYEVTAVEPDPEMRAQLAAATDGRTALPGSAEDIPLPDGSVDAVIAGQAYHWFDPDLAHAEAARVLRPGGYFAAVWNLRDAREPWVAALDVITTAAGDREHDRPTSFGAAYAAVEHQEFTHETSLTSAQLVEMMTTRSYYLTAEPDVRKRFEAELTKLATTHPDLTGRESFPLPYRTVVYRASTLRS</sequence>
<dbReference type="PANTHER" id="PTHR44942">
    <property type="entry name" value="METHYLTRANSF_11 DOMAIN-CONTAINING PROTEIN"/>
    <property type="match status" value="1"/>
</dbReference>
<evidence type="ECO:0000259" key="4">
    <source>
        <dbReference type="Pfam" id="PF08241"/>
    </source>
</evidence>
<dbReference type="EMBL" id="FZPH01000032">
    <property type="protein sequence ID" value="SNT66121.1"/>
    <property type="molecule type" value="Genomic_DNA"/>
</dbReference>
<dbReference type="Gene3D" id="3.40.50.150">
    <property type="entry name" value="Vaccinia Virus protein VP39"/>
    <property type="match status" value="1"/>
</dbReference>
<feature type="domain" description="Methyltransferase type 11" evidence="4">
    <location>
        <begin position="43"/>
        <end position="132"/>
    </location>
</feature>
<dbReference type="GO" id="GO:0000179">
    <property type="term" value="F:rRNA (adenine-N6,N6-)-dimethyltransferase activity"/>
    <property type="evidence" value="ECO:0007669"/>
    <property type="project" value="InterPro"/>
</dbReference>
<dbReference type="PROSITE" id="PS01131">
    <property type="entry name" value="RRNA_A_DIMETH"/>
    <property type="match status" value="1"/>
</dbReference>
<dbReference type="RefSeq" id="WP_089255809.1">
    <property type="nucleotide sequence ID" value="NZ_FZPH01000032.1"/>
</dbReference>
<organism evidence="5 6">
    <name type="scientific">Asanoa hainanensis</name>
    <dbReference type="NCBI Taxonomy" id="560556"/>
    <lineage>
        <taxon>Bacteria</taxon>
        <taxon>Bacillati</taxon>
        <taxon>Actinomycetota</taxon>
        <taxon>Actinomycetes</taxon>
        <taxon>Micromonosporales</taxon>
        <taxon>Micromonosporaceae</taxon>
        <taxon>Asanoa</taxon>
    </lineage>
</organism>
<dbReference type="CDD" id="cd02440">
    <property type="entry name" value="AdoMet_MTases"/>
    <property type="match status" value="1"/>
</dbReference>
<dbReference type="AlphaFoldDB" id="A0A239PGD1"/>